<reference evidence="2 3" key="1">
    <citation type="submission" date="2023-07" db="EMBL/GenBank/DDBJ databases">
        <title>Sorghum-associated microbial communities from plants grown in Nebraska, USA.</title>
        <authorList>
            <person name="Schachtman D."/>
        </authorList>
    </citation>
    <scope>NUCLEOTIDE SEQUENCE [LARGE SCALE GENOMIC DNA]</scope>
    <source>
        <strain evidence="2 3">CC482</strain>
    </source>
</reference>
<dbReference type="Proteomes" id="UP001229346">
    <property type="component" value="Unassembled WGS sequence"/>
</dbReference>
<sequence length="284" mass="31308">MLMVLDGEGKVRAYYIYGHGLIGREDAAGNYHAYLYDARGSTTLLTDEMGRVTDRYTYGPYGEEEGHEGTTNQPYRYNGRDGVITDADGLVYMRARYYHVQLKRFLNRDVIRGDVTDGQTFNRYAYVNGDPINYIDPLGLFKCEGTGELPKVNIDTGTANAFISEGSPIRHELKAYVNGKQMVMTDTATGEFRNIINGVAGPLEKARAVRFMNRVQVIPDNPSSRAMNLVETKKVGANDKIIFGTGDNLGITTMTGDAKFVRGASAQGVDFDAYIHSPVPLGGK</sequence>
<accession>A0ABT9U5R5</accession>
<keyword evidence="3" id="KW-1185">Reference proteome</keyword>
<name>A0ABT9U5R5_PAEHA</name>
<dbReference type="PANTHER" id="PTHR13379:SF0">
    <property type="entry name" value="UPF0415 PROTEIN C7ORF25"/>
    <property type="match status" value="1"/>
</dbReference>
<organism evidence="2 3">
    <name type="scientific">Paenibacillus harenae</name>
    <dbReference type="NCBI Taxonomy" id="306543"/>
    <lineage>
        <taxon>Bacteria</taxon>
        <taxon>Bacillati</taxon>
        <taxon>Bacillota</taxon>
        <taxon>Bacilli</taxon>
        <taxon>Bacillales</taxon>
        <taxon>Paenibacillaceae</taxon>
        <taxon>Paenibacillus</taxon>
    </lineage>
</organism>
<evidence type="ECO:0000313" key="3">
    <source>
        <dbReference type="Proteomes" id="UP001229346"/>
    </source>
</evidence>
<feature type="domain" description="DUF1308" evidence="1">
    <location>
        <begin position="166"/>
        <end position="281"/>
    </location>
</feature>
<comment type="caution">
    <text evidence="2">The sequence shown here is derived from an EMBL/GenBank/DDBJ whole genome shotgun (WGS) entry which is preliminary data.</text>
</comment>
<gene>
    <name evidence="2" type="ORF">J2T15_003468</name>
</gene>
<dbReference type="RefSeq" id="WP_307205325.1">
    <property type="nucleotide sequence ID" value="NZ_JAUSSU010000006.1"/>
</dbReference>
<dbReference type="InterPro" id="IPR022385">
    <property type="entry name" value="Rhs_assc_core"/>
</dbReference>
<protein>
    <submittedName>
        <fullName evidence="2">RHS repeat-associated protein</fullName>
    </submittedName>
</protein>
<dbReference type="PANTHER" id="PTHR13379">
    <property type="entry name" value="UNCHARACTERIZED DUF1308"/>
    <property type="match status" value="1"/>
</dbReference>
<dbReference type="InterPro" id="IPR029060">
    <property type="entry name" value="PIN-like_dom_sf"/>
</dbReference>
<dbReference type="Gene3D" id="2.180.10.10">
    <property type="entry name" value="RHS repeat-associated core"/>
    <property type="match status" value="1"/>
</dbReference>
<dbReference type="EMBL" id="JAUSSU010000006">
    <property type="protein sequence ID" value="MDQ0114025.1"/>
    <property type="molecule type" value="Genomic_DNA"/>
</dbReference>
<evidence type="ECO:0000313" key="2">
    <source>
        <dbReference type="EMBL" id="MDQ0114025.1"/>
    </source>
</evidence>
<evidence type="ECO:0000259" key="1">
    <source>
        <dbReference type="Pfam" id="PF07000"/>
    </source>
</evidence>
<dbReference type="SUPFAM" id="SSF88723">
    <property type="entry name" value="PIN domain-like"/>
    <property type="match status" value="1"/>
</dbReference>
<dbReference type="NCBIfam" id="TIGR03696">
    <property type="entry name" value="Rhs_assc_core"/>
    <property type="match status" value="1"/>
</dbReference>
<proteinExistence type="predicted"/>
<dbReference type="Pfam" id="PF07000">
    <property type="entry name" value="DUF1308"/>
    <property type="match status" value="1"/>
</dbReference>
<dbReference type="InterPro" id="IPR010733">
    <property type="entry name" value="DUF1308"/>
</dbReference>